<feature type="domain" description="Glycosyltransferase 2-like" evidence="5">
    <location>
        <begin position="70"/>
        <end position="149"/>
    </location>
</feature>
<evidence type="ECO:0000313" key="7">
    <source>
        <dbReference type="Proteomes" id="UP000885680"/>
    </source>
</evidence>
<evidence type="ECO:0000259" key="5">
    <source>
        <dbReference type="Pfam" id="PF00535"/>
    </source>
</evidence>
<dbReference type="InterPro" id="IPR001173">
    <property type="entry name" value="Glyco_trans_2-like"/>
</dbReference>
<reference evidence="6" key="1">
    <citation type="journal article" date="2020" name="mSystems">
        <title>Genome- and Community-Level Interaction Insights into Carbon Utilization and Element Cycling Functions of Hydrothermarchaeota in Hydrothermal Sediment.</title>
        <authorList>
            <person name="Zhou Z."/>
            <person name="Liu Y."/>
            <person name="Xu W."/>
            <person name="Pan J."/>
            <person name="Luo Z.H."/>
            <person name="Li M."/>
        </authorList>
    </citation>
    <scope>NUCLEOTIDE SEQUENCE</scope>
    <source>
        <strain evidence="6">HyVt-347</strain>
    </source>
</reference>
<dbReference type="PANTHER" id="PTHR43179">
    <property type="entry name" value="RHAMNOSYLTRANSFERASE WBBL"/>
    <property type="match status" value="1"/>
</dbReference>
<evidence type="ECO:0000256" key="2">
    <source>
        <dbReference type="ARBA" id="ARBA00022676"/>
    </source>
</evidence>
<keyword evidence="2" id="KW-0328">Glycosyltransferase</keyword>
<dbReference type="Proteomes" id="UP000885680">
    <property type="component" value="Unassembled WGS sequence"/>
</dbReference>
<dbReference type="PANTHER" id="PTHR43179:SF12">
    <property type="entry name" value="GALACTOFURANOSYLTRANSFERASE GLFT2"/>
    <property type="match status" value="1"/>
</dbReference>
<dbReference type="Gene3D" id="3.90.550.10">
    <property type="entry name" value="Spore Coat Polysaccharide Biosynthesis Protein SpsA, Chain A"/>
    <property type="match status" value="1"/>
</dbReference>
<evidence type="ECO:0000256" key="4">
    <source>
        <dbReference type="SAM" id="MobiDB-lite"/>
    </source>
</evidence>
<dbReference type="EMBL" id="DRGN01000321">
    <property type="protein sequence ID" value="HEU03060.1"/>
    <property type="molecule type" value="Genomic_DNA"/>
</dbReference>
<evidence type="ECO:0000256" key="3">
    <source>
        <dbReference type="ARBA" id="ARBA00022679"/>
    </source>
</evidence>
<evidence type="ECO:0000256" key="1">
    <source>
        <dbReference type="ARBA" id="ARBA00006739"/>
    </source>
</evidence>
<protein>
    <submittedName>
        <fullName evidence="6">Glycosyltransferase</fullName>
    </submittedName>
</protein>
<comment type="caution">
    <text evidence="6">The sequence shown here is derived from an EMBL/GenBank/DDBJ whole genome shotgun (WGS) entry which is preliminary data.</text>
</comment>
<proteinExistence type="inferred from homology"/>
<sequence>MDQQRGAVLNGLCLTPGGAAMTDNAHERMAICITVFSPDNDLFNDLLAAIDPSFLVILHIDGPTGEAIRADQLAALTATGRYRILQAPCNRGIGAALNRMLAETREQGREWVLFFDQDSAPAPDLPEKLLAAFSFLRKAGHHPAVVGPTPIADEGQTSKSPSYRERSLSSSSDRYRAVDYVITSGSLIRLSALDDVGLFREEYRMDAIDTEWCFRAWAAGYSVWHVRDVTMRHRVGEGVIQFGPIRFPRQSRSRMQSYARNQFHLLRLGHVPLGWKLRTVVYVPLQIAVFIMQTPGHRVRFAGRMLRSLWDGLSGRLGQTAARDRQRD</sequence>
<dbReference type="AlphaFoldDB" id="A0A9C9TIZ7"/>
<dbReference type="InterPro" id="IPR029044">
    <property type="entry name" value="Nucleotide-diphossugar_trans"/>
</dbReference>
<name>A0A9C9TIZ7_9HYPH</name>
<dbReference type="GO" id="GO:0016757">
    <property type="term" value="F:glycosyltransferase activity"/>
    <property type="evidence" value="ECO:0007669"/>
    <property type="project" value="UniProtKB-KW"/>
</dbReference>
<evidence type="ECO:0000313" key="6">
    <source>
        <dbReference type="EMBL" id="HEU03060.1"/>
    </source>
</evidence>
<organism evidence="6 7">
    <name type="scientific">Aurantimonas coralicida</name>
    <dbReference type="NCBI Taxonomy" id="182270"/>
    <lineage>
        <taxon>Bacteria</taxon>
        <taxon>Pseudomonadati</taxon>
        <taxon>Pseudomonadota</taxon>
        <taxon>Alphaproteobacteria</taxon>
        <taxon>Hyphomicrobiales</taxon>
        <taxon>Aurantimonadaceae</taxon>
        <taxon>Aurantimonas</taxon>
    </lineage>
</organism>
<accession>A0A9C9TIZ7</accession>
<gene>
    <name evidence="6" type="ORF">ENH89_22640</name>
</gene>
<comment type="similarity">
    <text evidence="1">Belongs to the glycosyltransferase 2 family.</text>
</comment>
<feature type="region of interest" description="Disordered" evidence="4">
    <location>
        <begin position="146"/>
        <end position="168"/>
    </location>
</feature>
<dbReference type="SUPFAM" id="SSF53448">
    <property type="entry name" value="Nucleotide-diphospho-sugar transferases"/>
    <property type="match status" value="1"/>
</dbReference>
<keyword evidence="3" id="KW-0808">Transferase</keyword>
<dbReference type="Pfam" id="PF00535">
    <property type="entry name" value="Glycos_transf_2"/>
    <property type="match status" value="1"/>
</dbReference>